<dbReference type="PANTHER" id="PTHR33365:SF4">
    <property type="entry name" value="CYCLOCHLOROTINE BIOSYNTHESIS PROTEIN O"/>
    <property type="match status" value="1"/>
</dbReference>
<dbReference type="AlphaFoldDB" id="A0A1B7ML32"/>
<evidence type="ECO:0000313" key="5">
    <source>
        <dbReference type="EMBL" id="OAX33310.1"/>
    </source>
</evidence>
<organism evidence="5 6">
    <name type="scientific">Rhizopogon vinicolor AM-OR11-026</name>
    <dbReference type="NCBI Taxonomy" id="1314800"/>
    <lineage>
        <taxon>Eukaryota</taxon>
        <taxon>Fungi</taxon>
        <taxon>Dikarya</taxon>
        <taxon>Basidiomycota</taxon>
        <taxon>Agaricomycotina</taxon>
        <taxon>Agaricomycetes</taxon>
        <taxon>Agaricomycetidae</taxon>
        <taxon>Boletales</taxon>
        <taxon>Suillineae</taxon>
        <taxon>Rhizopogonaceae</taxon>
        <taxon>Rhizopogon</taxon>
    </lineage>
</organism>
<dbReference type="PANTHER" id="PTHR33365">
    <property type="entry name" value="YALI0B05434P"/>
    <property type="match status" value="1"/>
</dbReference>
<dbReference type="OrthoDB" id="3687641at2759"/>
<sequence>MVKNSPRYSPLDAVGDDEKLHGDAERSDIETRKPRNWLWLSHGVLVCTSMLFFTLWMGTPSAQLRGGIPIYSPANVAVEPIIVKFNGTLDFPSIYHGPPSPEIDATWDRISTNVRPMRMTLEEMQTAGEADSPSKVRYPDKIGGGFMVSLESAHELHCLNLLRKVSWFEYYGPIEPSFQNTPEIVRMHIDHCIETIRQNIMCNADVTMVTWDWVENHEHPYPNFNTRHQCKNFDKILDWAVEHAIHIDKSEVTRFEDTIDLPVPF</sequence>
<accession>A0A1B7ML32</accession>
<dbReference type="EMBL" id="KV448792">
    <property type="protein sequence ID" value="OAX33310.1"/>
    <property type="molecule type" value="Genomic_DNA"/>
</dbReference>
<comment type="similarity">
    <text evidence="2">Belongs to the ustYa family.</text>
</comment>
<evidence type="ECO:0008006" key="7">
    <source>
        <dbReference type="Google" id="ProtNLM"/>
    </source>
</evidence>
<evidence type="ECO:0000256" key="1">
    <source>
        <dbReference type="ARBA" id="ARBA00004685"/>
    </source>
</evidence>
<protein>
    <recommendedName>
        <fullName evidence="7">Tat pathway signal sequence</fullName>
    </recommendedName>
</protein>
<evidence type="ECO:0000256" key="4">
    <source>
        <dbReference type="SAM" id="Phobius"/>
    </source>
</evidence>
<dbReference type="InterPro" id="IPR021765">
    <property type="entry name" value="UstYa-like"/>
</dbReference>
<gene>
    <name evidence="5" type="ORF">K503DRAFT_533202</name>
</gene>
<evidence type="ECO:0000256" key="2">
    <source>
        <dbReference type="ARBA" id="ARBA00035112"/>
    </source>
</evidence>
<evidence type="ECO:0000313" key="6">
    <source>
        <dbReference type="Proteomes" id="UP000092154"/>
    </source>
</evidence>
<feature type="transmembrane region" description="Helical" evidence="4">
    <location>
        <begin position="37"/>
        <end position="58"/>
    </location>
</feature>
<dbReference type="Pfam" id="PF11807">
    <property type="entry name" value="UstYa"/>
    <property type="match status" value="1"/>
</dbReference>
<keyword evidence="4" id="KW-1133">Transmembrane helix</keyword>
<dbReference type="InParanoid" id="A0A1B7ML32"/>
<name>A0A1B7ML32_9AGAM</name>
<reference evidence="5 6" key="1">
    <citation type="submission" date="2016-06" db="EMBL/GenBank/DDBJ databases">
        <title>Comparative genomics of the ectomycorrhizal sister species Rhizopogon vinicolor and Rhizopogon vesiculosus (Basidiomycota: Boletales) reveals a divergence of the mating type B locus.</title>
        <authorList>
            <consortium name="DOE Joint Genome Institute"/>
            <person name="Mujic A.B."/>
            <person name="Kuo A."/>
            <person name="Tritt A."/>
            <person name="Lipzen A."/>
            <person name="Chen C."/>
            <person name="Johnson J."/>
            <person name="Sharma A."/>
            <person name="Barry K."/>
            <person name="Grigoriev I.V."/>
            <person name="Spatafora J.W."/>
        </authorList>
    </citation>
    <scope>NUCLEOTIDE SEQUENCE [LARGE SCALE GENOMIC DNA]</scope>
    <source>
        <strain evidence="5 6">AM-OR11-026</strain>
    </source>
</reference>
<keyword evidence="4" id="KW-0812">Transmembrane</keyword>
<keyword evidence="6" id="KW-1185">Reference proteome</keyword>
<evidence type="ECO:0000256" key="3">
    <source>
        <dbReference type="SAM" id="MobiDB-lite"/>
    </source>
</evidence>
<feature type="region of interest" description="Disordered" evidence="3">
    <location>
        <begin position="1"/>
        <end position="27"/>
    </location>
</feature>
<keyword evidence="4" id="KW-0472">Membrane</keyword>
<feature type="compositionally biased region" description="Basic and acidic residues" evidence="3">
    <location>
        <begin position="16"/>
        <end position="27"/>
    </location>
</feature>
<dbReference type="STRING" id="1314800.A0A1B7ML32"/>
<dbReference type="GO" id="GO:0043386">
    <property type="term" value="P:mycotoxin biosynthetic process"/>
    <property type="evidence" value="ECO:0007669"/>
    <property type="project" value="InterPro"/>
</dbReference>
<dbReference type="Proteomes" id="UP000092154">
    <property type="component" value="Unassembled WGS sequence"/>
</dbReference>
<proteinExistence type="inferred from homology"/>
<comment type="pathway">
    <text evidence="1">Mycotoxin biosynthesis.</text>
</comment>